<comment type="caution">
    <text evidence="1">The sequence shown here is derived from an EMBL/GenBank/DDBJ whole genome shotgun (WGS) entry which is preliminary data.</text>
</comment>
<protein>
    <submittedName>
        <fullName evidence="1">Uncharacterized protein</fullName>
    </submittedName>
</protein>
<evidence type="ECO:0000313" key="2">
    <source>
        <dbReference type="Proteomes" id="UP000823775"/>
    </source>
</evidence>
<gene>
    <name evidence="1" type="ORF">HAX54_053264</name>
</gene>
<accession>A0ABS8WTC2</accession>
<name>A0ABS8WTC2_DATST</name>
<reference evidence="1 2" key="1">
    <citation type="journal article" date="2021" name="BMC Genomics">
        <title>Datura genome reveals duplications of psychoactive alkaloid biosynthetic genes and high mutation rate following tissue culture.</title>
        <authorList>
            <person name="Rajewski A."/>
            <person name="Carter-House D."/>
            <person name="Stajich J."/>
            <person name="Litt A."/>
        </authorList>
    </citation>
    <scope>NUCLEOTIDE SEQUENCE [LARGE SCALE GENOMIC DNA]</scope>
    <source>
        <strain evidence="1">AR-01</strain>
    </source>
</reference>
<dbReference type="EMBL" id="JACEIK010009871">
    <property type="protein sequence ID" value="MCE3214761.1"/>
    <property type="molecule type" value="Genomic_DNA"/>
</dbReference>
<organism evidence="1 2">
    <name type="scientific">Datura stramonium</name>
    <name type="common">Jimsonweed</name>
    <name type="synonym">Common thornapple</name>
    <dbReference type="NCBI Taxonomy" id="4076"/>
    <lineage>
        <taxon>Eukaryota</taxon>
        <taxon>Viridiplantae</taxon>
        <taxon>Streptophyta</taxon>
        <taxon>Embryophyta</taxon>
        <taxon>Tracheophyta</taxon>
        <taxon>Spermatophyta</taxon>
        <taxon>Magnoliopsida</taxon>
        <taxon>eudicotyledons</taxon>
        <taxon>Gunneridae</taxon>
        <taxon>Pentapetalae</taxon>
        <taxon>asterids</taxon>
        <taxon>lamiids</taxon>
        <taxon>Solanales</taxon>
        <taxon>Solanaceae</taxon>
        <taxon>Solanoideae</taxon>
        <taxon>Datureae</taxon>
        <taxon>Datura</taxon>
    </lineage>
</organism>
<dbReference type="Proteomes" id="UP000823775">
    <property type="component" value="Unassembled WGS sequence"/>
</dbReference>
<evidence type="ECO:0000313" key="1">
    <source>
        <dbReference type="EMBL" id="MCE3214761.1"/>
    </source>
</evidence>
<keyword evidence="2" id="KW-1185">Reference proteome</keyword>
<proteinExistence type="predicted"/>
<sequence length="112" mass="12800">MRHFLRSATEIMHSDGRNIADRIFRASCRRRFRRTSSVKCSIPLLSDPTSTTELRCARRGFTENALLESSDFGSSETMPAQLISFHHTLDGYVITQECEDRCPCRRNGFGPE</sequence>